<accession>A0ABP2DQ65</accession>
<evidence type="ECO:0000256" key="1">
    <source>
        <dbReference type="ARBA" id="ARBA00007534"/>
    </source>
</evidence>
<dbReference type="InterPro" id="IPR000675">
    <property type="entry name" value="Cutinase/axe"/>
</dbReference>
<gene>
    <name evidence="5" type="ORF">HMPREF0293_2284</name>
</gene>
<dbReference type="InterPro" id="IPR029058">
    <property type="entry name" value="AB_hydrolase_fold"/>
</dbReference>
<evidence type="ECO:0000313" key="6">
    <source>
        <dbReference type="Proteomes" id="UP000006237"/>
    </source>
</evidence>
<keyword evidence="3" id="KW-0378">Hydrolase</keyword>
<comment type="caution">
    <text evidence="5">The sequence shown here is derived from an EMBL/GenBank/DDBJ whole genome shotgun (WGS) entry which is preliminary data.</text>
</comment>
<sequence>MWQNTTTKDPSEKREQEMALYMKKLLRAIAATAVAVASTLVVPVAAQAQEPCPAVAVVAARGSGENGGGAWAPQNYGGPFWSNGREGPTLAAMFHYFESRYNWDTGGSVMNSVKVLGLDEFKYPAAAPERDITPPTDFDSAVNLFREMLLPQAALFRDSFINGTHGVLSTINDYEASSGCHPQYVLAGYSQGSVVMGGVERTLDRQGKLAGVINLGSPYNTQGTPGRIGTGLSGIGVLGGTPMRAGALSGAPRIEYCVADDPFCDLNVRKYLNGQWVDNSAHGSYFRWNSSRAADRDAAARIFASWVDARR</sequence>
<keyword evidence="6" id="KW-1185">Reference proteome</keyword>
<proteinExistence type="inferred from homology"/>
<comment type="similarity">
    <text evidence="1">Belongs to the cutinase family.</text>
</comment>
<dbReference type="PANTHER" id="PTHR33630:SF9">
    <property type="entry name" value="CUTINASE 4"/>
    <property type="match status" value="1"/>
</dbReference>
<evidence type="ECO:0008006" key="7">
    <source>
        <dbReference type="Google" id="ProtNLM"/>
    </source>
</evidence>
<dbReference type="Proteomes" id="UP000006237">
    <property type="component" value="Unassembled WGS sequence"/>
</dbReference>
<dbReference type="GeneID" id="92760670"/>
<keyword evidence="2" id="KW-0719">Serine esterase</keyword>
<evidence type="ECO:0000256" key="2">
    <source>
        <dbReference type="ARBA" id="ARBA00022487"/>
    </source>
</evidence>
<protein>
    <recommendedName>
        <fullName evidence="7">Cutinase</fullName>
    </recommendedName>
</protein>
<reference evidence="5 6" key="1">
    <citation type="submission" date="2009-01" db="EMBL/GenBank/DDBJ databases">
        <authorList>
            <person name="Qin X."/>
            <person name="Bachman B."/>
            <person name="Battles P."/>
            <person name="Bell A."/>
            <person name="Bess C."/>
            <person name="Bickham C."/>
            <person name="Chaboub L."/>
            <person name="Chen D."/>
            <person name="Coyle M."/>
            <person name="Deiros D.R."/>
            <person name="Dinh H."/>
            <person name="Forbes L."/>
            <person name="Fowler G."/>
            <person name="Francisco L."/>
            <person name="Fu Q."/>
            <person name="Gubbala S."/>
            <person name="Hale W."/>
            <person name="Han Y."/>
            <person name="Hemphill L."/>
            <person name="Highlander S.K."/>
            <person name="Hirani K."/>
            <person name="Hogues M."/>
            <person name="Jackson L."/>
            <person name="Jakkamsetti A."/>
            <person name="Javaid M."/>
            <person name="Jiang H."/>
            <person name="Korchina V."/>
            <person name="Kovar C."/>
            <person name="Lara F."/>
            <person name="Lee S."/>
            <person name="Mata R."/>
            <person name="Mathew T."/>
            <person name="Moen C."/>
            <person name="Morales K."/>
            <person name="Munidasa M."/>
            <person name="Nazareth L."/>
            <person name="Ngo R."/>
            <person name="Nguyen L."/>
            <person name="Okwuonu G."/>
            <person name="Ongeri F."/>
            <person name="Patil S."/>
            <person name="Petrosino J."/>
            <person name="Pham C."/>
            <person name="Pham P."/>
            <person name="Pu L.-L."/>
            <person name="Puazo M."/>
            <person name="Raj R."/>
            <person name="Reid J."/>
            <person name="Rouhana J."/>
            <person name="Saada N."/>
            <person name="Shang Y."/>
            <person name="Simmons D."/>
            <person name="Thornton R."/>
            <person name="Warren J."/>
            <person name="Weissenberger G."/>
            <person name="Zhang J."/>
            <person name="Zhang L."/>
            <person name="Zhou C."/>
            <person name="Zhu D."/>
            <person name="Muzny D."/>
            <person name="Worley K."/>
            <person name="Gibbs R."/>
        </authorList>
    </citation>
    <scope>NUCLEOTIDE SEQUENCE [LARGE SCALE GENOMIC DNA]</scope>
    <source>
        <strain evidence="5 6">ATCC 51866</strain>
    </source>
</reference>
<keyword evidence="4" id="KW-1015">Disulfide bond</keyword>
<dbReference type="Gene3D" id="3.40.50.1820">
    <property type="entry name" value="alpha/beta hydrolase"/>
    <property type="match status" value="1"/>
</dbReference>
<dbReference type="Pfam" id="PF01083">
    <property type="entry name" value="Cutinase"/>
    <property type="match status" value="1"/>
</dbReference>
<name>A0ABP2DQ65_9CORY</name>
<evidence type="ECO:0000256" key="3">
    <source>
        <dbReference type="ARBA" id="ARBA00022801"/>
    </source>
</evidence>
<dbReference type="EMBL" id="ACHF01000118">
    <property type="protein sequence ID" value="EEI62159.1"/>
    <property type="molecule type" value="Genomic_DNA"/>
</dbReference>
<dbReference type="SUPFAM" id="SSF53474">
    <property type="entry name" value="alpha/beta-Hydrolases"/>
    <property type="match status" value="1"/>
</dbReference>
<dbReference type="SMART" id="SM01110">
    <property type="entry name" value="Cutinase"/>
    <property type="match status" value="1"/>
</dbReference>
<dbReference type="RefSeq" id="WP_005395320.1">
    <property type="nucleotide sequence ID" value="NZ_GG667037.1"/>
</dbReference>
<dbReference type="PANTHER" id="PTHR33630">
    <property type="entry name" value="CUTINASE RV1984C-RELATED-RELATED"/>
    <property type="match status" value="1"/>
</dbReference>
<organism evidence="5 6">
    <name type="scientific">Corynebacterium glucuronolyticum ATCC 51866</name>
    <dbReference type="NCBI Taxonomy" id="548478"/>
    <lineage>
        <taxon>Bacteria</taxon>
        <taxon>Bacillati</taxon>
        <taxon>Actinomycetota</taxon>
        <taxon>Actinomycetes</taxon>
        <taxon>Mycobacteriales</taxon>
        <taxon>Corynebacteriaceae</taxon>
        <taxon>Corynebacterium</taxon>
    </lineage>
</organism>
<evidence type="ECO:0000313" key="5">
    <source>
        <dbReference type="EMBL" id="EEI62159.1"/>
    </source>
</evidence>
<evidence type="ECO:0000256" key="4">
    <source>
        <dbReference type="ARBA" id="ARBA00023157"/>
    </source>
</evidence>